<comment type="caution">
    <text evidence="1">The sequence shown here is derived from an EMBL/GenBank/DDBJ whole genome shotgun (WGS) entry which is preliminary data.</text>
</comment>
<sequence length="524" mass="58568">MKTTYTYSFVFLFSIVIFLTSSSPIRAQILGSPIGKTSYITDEGVYGSVYDPDCPNEQVDIHVYQTIGEFPVICRSGYSCPWGLEADGGVCRTAQTGFWCIYRHPVNQSSVPAAINVTALNKCGDGEPVQLNPYNYGGTQVPMPFTPVYHDRANNTVFVDKPSYKIGISKRYGAGVVEFYNKRVDPTMNLIQPDPGALFVAALFGDSAYPIGSAPTCVGNSDTRYNPTQGGSHCLTSSDPNTGRPIESTVLSCTTETGADCMNTLSYTGNWLRYYVHFRNFYYSQAAGYPYQPFDDVYGFITYTFFPEYVQIDYEVEKKDSTTYGLSFQQMPTAYVHQLTKFIYKDNGQIITNEVAPATSHSIFIDQGVKDGRWVTAKMSTANPNFNDNFLTLGFYNKPILEACQPTRKFQVDHLLHDSSSQYTGVVQNDNTFVLQKGIYEFRALIFPYQYDETVPGLGKTTANLVDIYDTNGGLMPTWECNMPTVTTLKSLINAYLSAVDSQYEPVDNKINMLDISWMIDHLP</sequence>
<gene>
    <name evidence="1" type="ORF">UV61_C0015G0023</name>
</gene>
<evidence type="ECO:0000313" key="2">
    <source>
        <dbReference type="Proteomes" id="UP000034050"/>
    </source>
</evidence>
<reference evidence="1 2" key="1">
    <citation type="journal article" date="2015" name="Nature">
        <title>rRNA introns, odd ribosomes, and small enigmatic genomes across a large radiation of phyla.</title>
        <authorList>
            <person name="Brown C.T."/>
            <person name="Hug L.A."/>
            <person name="Thomas B.C."/>
            <person name="Sharon I."/>
            <person name="Castelle C.J."/>
            <person name="Singh A."/>
            <person name="Wilkins M.J."/>
            <person name="Williams K.H."/>
            <person name="Banfield J.F."/>
        </authorList>
    </citation>
    <scope>NUCLEOTIDE SEQUENCE [LARGE SCALE GENOMIC DNA]</scope>
</reference>
<dbReference type="EMBL" id="LCFD01000015">
    <property type="protein sequence ID" value="KKS85809.1"/>
    <property type="molecule type" value="Genomic_DNA"/>
</dbReference>
<protein>
    <submittedName>
        <fullName evidence="1">Uncharacterized protein</fullName>
    </submittedName>
</protein>
<name>A0A0G1CJY5_9BACT</name>
<dbReference type="Proteomes" id="UP000034050">
    <property type="component" value="Unassembled WGS sequence"/>
</dbReference>
<dbReference type="AlphaFoldDB" id="A0A0G1CJY5"/>
<organism evidence="1 2">
    <name type="scientific">Candidatus Gottesmanbacteria bacterium GW2011_GWB1_43_11</name>
    <dbReference type="NCBI Taxonomy" id="1618446"/>
    <lineage>
        <taxon>Bacteria</taxon>
        <taxon>Candidatus Gottesmaniibacteriota</taxon>
    </lineage>
</organism>
<proteinExistence type="predicted"/>
<evidence type="ECO:0000313" key="1">
    <source>
        <dbReference type="EMBL" id="KKS85809.1"/>
    </source>
</evidence>
<accession>A0A0G1CJY5</accession>